<feature type="compositionally biased region" description="Basic and acidic residues" evidence="1">
    <location>
        <begin position="1"/>
        <end position="26"/>
    </location>
</feature>
<dbReference type="Proteomes" id="UP000252118">
    <property type="component" value="Unassembled WGS sequence"/>
</dbReference>
<sequence length="58" mass="6792">MTKRANDNPEQINKDHDGILDQHESEQNVDPIPLDDLKKEQRDEKNKHHTKDDSSSKE</sequence>
<accession>A0A366EMQ8</accession>
<protein>
    <submittedName>
        <fullName evidence="2">Uncharacterized protein</fullName>
    </submittedName>
</protein>
<feature type="compositionally biased region" description="Basic and acidic residues" evidence="1">
    <location>
        <begin position="35"/>
        <end position="58"/>
    </location>
</feature>
<dbReference type="EMBL" id="QNRJ01000008">
    <property type="protein sequence ID" value="RBP03722.1"/>
    <property type="molecule type" value="Genomic_DNA"/>
</dbReference>
<comment type="caution">
    <text evidence="2">The sequence shown here is derived from an EMBL/GenBank/DDBJ whole genome shotgun (WGS) entry which is preliminary data.</text>
</comment>
<evidence type="ECO:0000313" key="3">
    <source>
        <dbReference type="Proteomes" id="UP000252118"/>
    </source>
</evidence>
<gene>
    <name evidence="2" type="ORF">DET59_108146</name>
</gene>
<proteinExistence type="predicted"/>
<dbReference type="RefSeq" id="WP_181778144.1">
    <property type="nucleotide sequence ID" value="NZ_JBITUV010000009.1"/>
</dbReference>
<evidence type="ECO:0000256" key="1">
    <source>
        <dbReference type="SAM" id="MobiDB-lite"/>
    </source>
</evidence>
<dbReference type="AlphaFoldDB" id="A0A366EMQ8"/>
<reference evidence="2 3" key="1">
    <citation type="submission" date="2018-06" db="EMBL/GenBank/DDBJ databases">
        <title>Freshwater and sediment microbial communities from various areas in North America, analyzing microbe dynamics in response to fracking.</title>
        <authorList>
            <person name="Lamendella R."/>
        </authorList>
    </citation>
    <scope>NUCLEOTIDE SEQUENCE [LARGE SCALE GENOMIC DNA]</scope>
    <source>
        <strain evidence="2 3">97B</strain>
    </source>
</reference>
<name>A0A366EMQ8_9BACI</name>
<evidence type="ECO:0000313" key="2">
    <source>
        <dbReference type="EMBL" id="RBP03722.1"/>
    </source>
</evidence>
<organism evidence="2 3">
    <name type="scientific">Rossellomorea aquimaris</name>
    <dbReference type="NCBI Taxonomy" id="189382"/>
    <lineage>
        <taxon>Bacteria</taxon>
        <taxon>Bacillati</taxon>
        <taxon>Bacillota</taxon>
        <taxon>Bacilli</taxon>
        <taxon>Bacillales</taxon>
        <taxon>Bacillaceae</taxon>
        <taxon>Rossellomorea</taxon>
    </lineage>
</organism>
<feature type="region of interest" description="Disordered" evidence="1">
    <location>
        <begin position="1"/>
        <end position="58"/>
    </location>
</feature>